<evidence type="ECO:0000313" key="2">
    <source>
        <dbReference type="EMBL" id="AYV79440.1"/>
    </source>
</evidence>
<name>A0A3G4ZX61_9VIRU</name>
<reference evidence="2" key="1">
    <citation type="submission" date="2018-10" db="EMBL/GenBank/DDBJ databases">
        <title>Hidden diversity of soil giant viruses.</title>
        <authorList>
            <person name="Schulz F."/>
            <person name="Alteio L."/>
            <person name="Goudeau D."/>
            <person name="Ryan E.M."/>
            <person name="Malmstrom R.R."/>
            <person name="Blanchard J."/>
            <person name="Woyke T."/>
        </authorList>
    </citation>
    <scope>NUCLEOTIDE SEQUENCE</scope>
    <source>
        <strain evidence="2">FNV1</strain>
    </source>
</reference>
<proteinExistence type="predicted"/>
<organism evidence="2">
    <name type="scientific">Faunusvirus sp</name>
    <dbReference type="NCBI Taxonomy" id="2487766"/>
    <lineage>
        <taxon>Viruses</taxon>
        <taxon>Varidnaviria</taxon>
        <taxon>Bamfordvirae</taxon>
        <taxon>Nucleocytoviricota</taxon>
        <taxon>Megaviricetes</taxon>
        <taxon>Imitervirales</taxon>
        <taxon>Mimiviridae</taxon>
    </lineage>
</organism>
<sequence length="803" mass="90820">MAESKTGNMKSAQLADMEVGERAYVTKDEFIRRIANNKVTFRLATVDDDAFCRPTPEMNKFFTYCAKYTECKKMSKAIGESTYLVVIMLDVLKYGRPIDTGTCFSGICGRKTCERCRGSDSKTGYHISCRYPLHAAISSRFLHELEFVGKFKLIAQEFSFPAEAPIDKIAIAEIKTEDNLVKLTSSIQTCDTQPLGGIKVGECMNATKEEFIRRIADNKLIFEMVTPHGDPFCRSPDTLNLFTYCTLYTESSGTVKSTYLAVIALDVFKYSSSVSIRTCYDGRCGYENCRKCQDGDPNRLGRIRRRYPLYQMIASIHLHTFEFMGKFKLIAQEPNIPVIEVQPVTDKIAVVENTVAEKPTEIDTEDKRVKRIVLNADKQPLVHIMGAYSCVTKEQFIRQIADNKVTFRLATTDDDAFCRPAADTLDVCNCFTYCAKYTECKKTVEYTYLAIIEMDVFKYSHYCAFSCRTGGCNHRNCSKCQSVDPDTVGELRRKYPLYKEFDSSYLHHLEFAGRFKLIAQESKISIARMQPFMEEIVAANKRADEAKATYLASKQKFVKMIYPTVTDAEIPAKYDALVEKYEKLALAVIQAAAEKKRHEDEQLELQRVINEKFATHTKMGNEMIQHRDYVSKLARELDQERRKYGTLYAEFMKHNADINILQDEKHAKSLKYNQVEEQKKEKKDQVTCVSVKDPVTSVSVEDPVTSVSVKEPVIPNGVGIIPIDFHKENLIGVTSVSVAPVEVKQDEPAKLVKSDITIKPACAADAAIEIGAAIDNYRGELNASHRAELESIVTSDESTTEAW</sequence>
<evidence type="ECO:0000256" key="1">
    <source>
        <dbReference type="SAM" id="Coils"/>
    </source>
</evidence>
<accession>A0A3G4ZX61</accession>
<feature type="coiled-coil region" evidence="1">
    <location>
        <begin position="581"/>
        <end position="611"/>
    </location>
</feature>
<protein>
    <submittedName>
        <fullName evidence="2">Uncharacterized protein</fullName>
    </submittedName>
</protein>
<gene>
    <name evidence="2" type="ORF">Faunusvirus14_7</name>
</gene>
<keyword evidence="1" id="KW-0175">Coiled coil</keyword>
<dbReference type="EMBL" id="MK072145">
    <property type="protein sequence ID" value="AYV79440.1"/>
    <property type="molecule type" value="Genomic_DNA"/>
</dbReference>